<feature type="region of interest" description="Disordered" evidence="1">
    <location>
        <begin position="30"/>
        <end position="57"/>
    </location>
</feature>
<dbReference type="Proteomes" id="UP001642540">
    <property type="component" value="Unassembled WGS sequence"/>
</dbReference>
<organism evidence="2 3">
    <name type="scientific">Orchesella dallaii</name>
    <dbReference type="NCBI Taxonomy" id="48710"/>
    <lineage>
        <taxon>Eukaryota</taxon>
        <taxon>Metazoa</taxon>
        <taxon>Ecdysozoa</taxon>
        <taxon>Arthropoda</taxon>
        <taxon>Hexapoda</taxon>
        <taxon>Collembola</taxon>
        <taxon>Entomobryomorpha</taxon>
        <taxon>Entomobryoidea</taxon>
        <taxon>Orchesellidae</taxon>
        <taxon>Orchesellinae</taxon>
        <taxon>Orchesella</taxon>
    </lineage>
</organism>
<gene>
    <name evidence="2" type="ORF">ODALV1_LOCUS15922</name>
</gene>
<name>A0ABP1QWE9_9HEXA</name>
<accession>A0ABP1QWE9</accession>
<proteinExistence type="predicted"/>
<reference evidence="2 3" key="1">
    <citation type="submission" date="2024-08" db="EMBL/GenBank/DDBJ databases">
        <authorList>
            <person name="Cucini C."/>
            <person name="Frati F."/>
        </authorList>
    </citation>
    <scope>NUCLEOTIDE SEQUENCE [LARGE SCALE GENOMIC DNA]</scope>
</reference>
<keyword evidence="3" id="KW-1185">Reference proteome</keyword>
<evidence type="ECO:0000313" key="3">
    <source>
        <dbReference type="Proteomes" id="UP001642540"/>
    </source>
</evidence>
<dbReference type="EMBL" id="CAXLJM020000049">
    <property type="protein sequence ID" value="CAL8113136.1"/>
    <property type="molecule type" value="Genomic_DNA"/>
</dbReference>
<sequence length="557" mass="62703">MNIPCVNDDEDFPVFKAGPPLPIRTKSHIKSKNAPLKATTAIKPSTSSSFGTTTTNPAESKVKQYIERVKANDELGRQKRIKPAQMLSLEDLYQVNVTTPPSLSKSNSQNLPSEGKRNATNTNASVSEMHEKLRETMRIVKEKDELINKLRESCHDLAIKCADAENRVDELRFSFGRSSSTTTIAKGSHLPHHRGSISGGELSNQVQSVINSTTTVPRRCASVEDIHMVCGESDGQNDNAVNVGQEKSCKMIDKATETAKEGNVKHDVQTQIEVYLCQDDNADSEQEVGHWEAEDHILTETCSNWYEKVKNWKTDSAFNLSQDSCGDRDSGFRGSAEIETESARRQRRYSLPRCKGKCQGHRERLNVPCKTDSTHIANIPTSLSTAITEQGPPNTNLEESNVQSQHFWPSFNTSQPHFHLNHHSNDESLQTNSTKAKSLFYELAEAERNKYAHFHEEYSKRQANLHHHHMKGAKSLDGLYIAATSHQTTEELRSLIDSSYEPPEYILNSHLKSQHRSIDKKMKLLEPLLHDTTQIALRVKRKSEKLAKMLQDACTYE</sequence>
<comment type="caution">
    <text evidence="2">The sequence shown here is derived from an EMBL/GenBank/DDBJ whole genome shotgun (WGS) entry which is preliminary data.</text>
</comment>
<feature type="region of interest" description="Disordered" evidence="1">
    <location>
        <begin position="98"/>
        <end position="124"/>
    </location>
</feature>
<evidence type="ECO:0000313" key="2">
    <source>
        <dbReference type="EMBL" id="CAL8113136.1"/>
    </source>
</evidence>
<protein>
    <submittedName>
        <fullName evidence="2">Uncharacterized protein</fullName>
    </submittedName>
</protein>
<feature type="compositionally biased region" description="Low complexity" evidence="1">
    <location>
        <begin position="45"/>
        <end position="55"/>
    </location>
</feature>
<evidence type="ECO:0000256" key="1">
    <source>
        <dbReference type="SAM" id="MobiDB-lite"/>
    </source>
</evidence>